<feature type="short sequence motif" description="VHIID" evidence="3">
    <location>
        <begin position="296"/>
        <end position="300"/>
    </location>
</feature>
<evidence type="ECO:0000256" key="4">
    <source>
        <dbReference type="SAM" id="SignalP"/>
    </source>
</evidence>
<keyword evidence="6" id="KW-1185">Reference proteome</keyword>
<comment type="similarity">
    <text evidence="3">Belongs to the GRAS family.</text>
</comment>
<accession>A0AAD8JPK7</accession>
<protein>
    <recommendedName>
        <fullName evidence="7">Transcription factor GRAS</fullName>
    </recommendedName>
</protein>
<dbReference type="Proteomes" id="UP001229421">
    <property type="component" value="Unassembled WGS sequence"/>
</dbReference>
<evidence type="ECO:0000313" key="6">
    <source>
        <dbReference type="Proteomes" id="UP001229421"/>
    </source>
</evidence>
<evidence type="ECO:0000256" key="3">
    <source>
        <dbReference type="PROSITE-ProRule" id="PRU01191"/>
    </source>
</evidence>
<organism evidence="5 6">
    <name type="scientific">Tagetes erecta</name>
    <name type="common">African marigold</name>
    <dbReference type="NCBI Taxonomy" id="13708"/>
    <lineage>
        <taxon>Eukaryota</taxon>
        <taxon>Viridiplantae</taxon>
        <taxon>Streptophyta</taxon>
        <taxon>Embryophyta</taxon>
        <taxon>Tracheophyta</taxon>
        <taxon>Spermatophyta</taxon>
        <taxon>Magnoliopsida</taxon>
        <taxon>eudicotyledons</taxon>
        <taxon>Gunneridae</taxon>
        <taxon>Pentapetalae</taxon>
        <taxon>asterids</taxon>
        <taxon>campanulids</taxon>
        <taxon>Asterales</taxon>
        <taxon>Asteraceae</taxon>
        <taxon>Asteroideae</taxon>
        <taxon>Heliantheae alliance</taxon>
        <taxon>Tageteae</taxon>
        <taxon>Tagetes</taxon>
    </lineage>
</organism>
<comment type="caution">
    <text evidence="3">Lacks conserved residue(s) required for the propagation of feature annotation.</text>
</comment>
<keyword evidence="4" id="KW-0732">Signal</keyword>
<evidence type="ECO:0008006" key="7">
    <source>
        <dbReference type="Google" id="ProtNLM"/>
    </source>
</evidence>
<dbReference type="AlphaFoldDB" id="A0AAD8JPK7"/>
<feature type="signal peptide" evidence="4">
    <location>
        <begin position="1"/>
        <end position="19"/>
    </location>
</feature>
<dbReference type="PROSITE" id="PS50985">
    <property type="entry name" value="GRAS"/>
    <property type="match status" value="1"/>
</dbReference>
<dbReference type="EMBL" id="JAUHHV010000011">
    <property type="protein sequence ID" value="KAK1408367.1"/>
    <property type="molecule type" value="Genomic_DNA"/>
</dbReference>
<keyword evidence="2" id="KW-0804">Transcription</keyword>
<dbReference type="PANTHER" id="PTHR31636">
    <property type="entry name" value="OSJNBA0084A10.13 PROTEIN-RELATED"/>
    <property type="match status" value="1"/>
</dbReference>
<feature type="region of interest" description="Leucine repeat II (LRII)" evidence="3">
    <location>
        <begin position="342"/>
        <end position="374"/>
    </location>
</feature>
<feature type="short sequence motif" description="LxCxE motif" evidence="3">
    <location>
        <begin position="187"/>
        <end position="191"/>
    </location>
</feature>
<sequence length="555" mass="62995">MFFLLGFVKLQSVYIFVSSARLRFSETMKKPNGICNHSNEDVIQESEILGKLPLLYDDDSGYKSRRFLSSTENDYKEHEPQTSFHELDALFQDTTPPICLQELADIESQYSELIKPCAEGQDVVGSEASERKLSTDEVIRLGGERFIQSRSSTSINNISISSHPYVSLFSGLSDQELKEIQLVEYLLLCSEKVSQQHFERSSMLLDWCDELSSSSGNPIQRIVYYFSKALREKIDKETKGITLSGLGKKHVYDIESRMMNPNMTTISIYQKLPFYQAGHFSGTQVMVDRLSRSKRVHVIDLSIRQGVHSTILMQALSSQPDSRTKHLKITAVGTGFETQIKQTGDRLKSFAASLNLSFSFNMVIVEDMRDFNKDLLELDSKEALGVYSSYGLWSLIPQQDRLEHLMKVIKSTKPRVMLVCETATNLNSSSFVNRFIEALFHYGAVFDSLEDCMDREDENRLITESMYLGKGIRSIVTDEGSERVIRHVNIDVWRKFFSRFGMKEIGFSISSLYQAMLVAEKISGGSSCTFDMEGNSLVIGWKGTPIQCLSAWKFS</sequence>
<name>A0AAD8JPK7_TARER</name>
<proteinExistence type="inferred from homology"/>
<keyword evidence="1" id="KW-0805">Transcription regulation</keyword>
<comment type="caution">
    <text evidence="5">The sequence shown here is derived from an EMBL/GenBank/DDBJ whole genome shotgun (WGS) entry which is preliminary data.</text>
</comment>
<feature type="chain" id="PRO_5042192283" description="Transcription factor GRAS" evidence="4">
    <location>
        <begin position="20"/>
        <end position="555"/>
    </location>
</feature>
<evidence type="ECO:0000256" key="2">
    <source>
        <dbReference type="ARBA" id="ARBA00023163"/>
    </source>
</evidence>
<dbReference type="Pfam" id="PF03514">
    <property type="entry name" value="GRAS"/>
    <property type="match status" value="1"/>
</dbReference>
<feature type="region of interest" description="SAW" evidence="3">
    <location>
        <begin position="477"/>
        <end position="553"/>
    </location>
</feature>
<evidence type="ECO:0000256" key="1">
    <source>
        <dbReference type="ARBA" id="ARBA00023015"/>
    </source>
</evidence>
<dbReference type="InterPro" id="IPR005202">
    <property type="entry name" value="TF_GRAS"/>
</dbReference>
<reference evidence="5" key="1">
    <citation type="journal article" date="2023" name="bioRxiv">
        <title>Improved chromosome-level genome assembly for marigold (Tagetes erecta).</title>
        <authorList>
            <person name="Jiang F."/>
            <person name="Yuan L."/>
            <person name="Wang S."/>
            <person name="Wang H."/>
            <person name="Xu D."/>
            <person name="Wang A."/>
            <person name="Fan W."/>
        </authorList>
    </citation>
    <scope>NUCLEOTIDE SEQUENCE</scope>
    <source>
        <strain evidence="5">WSJ</strain>
        <tissue evidence="5">Leaf</tissue>
    </source>
</reference>
<gene>
    <name evidence="5" type="ORF">QVD17_40087</name>
</gene>
<evidence type="ECO:0000313" key="5">
    <source>
        <dbReference type="EMBL" id="KAK1408367.1"/>
    </source>
</evidence>